<dbReference type="InterPro" id="IPR036640">
    <property type="entry name" value="ABC1_TM_sf"/>
</dbReference>
<organism evidence="8 9">
    <name type="scientific">Streptomyces kunmingensis</name>
    <dbReference type="NCBI Taxonomy" id="68225"/>
    <lineage>
        <taxon>Bacteria</taxon>
        <taxon>Bacillati</taxon>
        <taxon>Actinomycetota</taxon>
        <taxon>Actinomycetes</taxon>
        <taxon>Kitasatosporales</taxon>
        <taxon>Streptomycetaceae</taxon>
        <taxon>Streptomyces</taxon>
    </lineage>
</organism>
<evidence type="ECO:0000259" key="7">
    <source>
        <dbReference type="PROSITE" id="PS50929"/>
    </source>
</evidence>
<gene>
    <name evidence="8" type="ORF">OKJ48_43655</name>
</gene>
<dbReference type="SUPFAM" id="SSF90123">
    <property type="entry name" value="ABC transporter transmembrane region"/>
    <property type="match status" value="1"/>
</dbReference>
<feature type="transmembrane region" description="Helical" evidence="6">
    <location>
        <begin position="186"/>
        <end position="207"/>
    </location>
</feature>
<feature type="domain" description="ABC transmembrane type-1" evidence="7">
    <location>
        <begin position="47"/>
        <end position="211"/>
    </location>
</feature>
<dbReference type="PROSITE" id="PS50929">
    <property type="entry name" value="ABC_TM1F"/>
    <property type="match status" value="1"/>
</dbReference>
<comment type="caution">
    <text evidence="8">The sequence shown here is derived from an EMBL/GenBank/DDBJ whole genome shotgun (WGS) entry which is preliminary data.</text>
</comment>
<evidence type="ECO:0000256" key="6">
    <source>
        <dbReference type="SAM" id="Phobius"/>
    </source>
</evidence>
<evidence type="ECO:0000313" key="8">
    <source>
        <dbReference type="EMBL" id="MEB3967086.1"/>
    </source>
</evidence>
<evidence type="ECO:0000256" key="5">
    <source>
        <dbReference type="SAM" id="MobiDB-lite"/>
    </source>
</evidence>
<feature type="transmembrane region" description="Helical" evidence="6">
    <location>
        <begin position="159"/>
        <end position="180"/>
    </location>
</feature>
<evidence type="ECO:0000313" key="9">
    <source>
        <dbReference type="Proteomes" id="UP001352223"/>
    </source>
</evidence>
<comment type="subcellular location">
    <subcellularLocation>
        <location evidence="1">Cell membrane</location>
        <topology evidence="1">Multi-pass membrane protein</topology>
    </subcellularLocation>
</comment>
<evidence type="ECO:0000256" key="4">
    <source>
        <dbReference type="ARBA" id="ARBA00023136"/>
    </source>
</evidence>
<keyword evidence="2 6" id="KW-0812">Transmembrane</keyword>
<feature type="non-terminal residue" evidence="8">
    <location>
        <position position="211"/>
    </location>
</feature>
<keyword evidence="4 6" id="KW-0472">Membrane</keyword>
<keyword evidence="3 6" id="KW-1133">Transmembrane helix</keyword>
<dbReference type="Proteomes" id="UP001352223">
    <property type="component" value="Unassembled WGS sequence"/>
</dbReference>
<reference evidence="8 9" key="1">
    <citation type="submission" date="2022-10" db="EMBL/GenBank/DDBJ databases">
        <authorList>
            <person name="Xie J."/>
            <person name="Shen N."/>
        </authorList>
    </citation>
    <scope>NUCLEOTIDE SEQUENCE [LARGE SCALE GENOMIC DNA]</scope>
    <source>
        <strain evidence="8 9">DSM 41681</strain>
    </source>
</reference>
<dbReference type="InterPro" id="IPR011527">
    <property type="entry name" value="ABC1_TM_dom"/>
</dbReference>
<evidence type="ECO:0000256" key="3">
    <source>
        <dbReference type="ARBA" id="ARBA00022989"/>
    </source>
</evidence>
<feature type="compositionally biased region" description="Polar residues" evidence="5">
    <location>
        <begin position="1"/>
        <end position="10"/>
    </location>
</feature>
<dbReference type="EMBL" id="JAOZYB010000374">
    <property type="protein sequence ID" value="MEB3967086.1"/>
    <property type="molecule type" value="Genomic_DNA"/>
</dbReference>
<dbReference type="Gene3D" id="1.20.1560.10">
    <property type="entry name" value="ABC transporter type 1, transmembrane domain"/>
    <property type="match status" value="1"/>
</dbReference>
<feature type="transmembrane region" description="Helical" evidence="6">
    <location>
        <begin position="44"/>
        <end position="69"/>
    </location>
</feature>
<feature type="region of interest" description="Disordered" evidence="5">
    <location>
        <begin position="1"/>
        <end position="28"/>
    </location>
</feature>
<sequence>MTPSATVPRSTDSRPAAATPGRLPGGSRPTLRLVRQLLPYWRRLLPAALAAAGSELAAAALMATAAWLITRAAQQPPLTSVSLAIVAVRALALGRGVLRYGDRLLGHDGVLRAVAGFRTRVYEALVPLAPAGTPAFRSGDLLTRLVDDVDAAQDLLLRVVLPVAAAVTVGVAASVTAATLLPEAGLLLGVLLALAAVLVPATVLAVARRAG</sequence>
<keyword evidence="9" id="KW-1185">Reference proteome</keyword>
<name>A0ABU6CS69_9ACTN</name>
<accession>A0ABU6CS69</accession>
<evidence type="ECO:0000256" key="1">
    <source>
        <dbReference type="ARBA" id="ARBA00004651"/>
    </source>
</evidence>
<proteinExistence type="predicted"/>
<protein>
    <submittedName>
        <fullName evidence="8">Thiol reductant ABC exporter subunit CydC</fullName>
    </submittedName>
</protein>
<evidence type="ECO:0000256" key="2">
    <source>
        <dbReference type="ARBA" id="ARBA00022692"/>
    </source>
</evidence>